<dbReference type="InterPro" id="IPR052155">
    <property type="entry name" value="Biofilm_reg_signaling"/>
</dbReference>
<dbReference type="InterPro" id="IPR043128">
    <property type="entry name" value="Rev_trsase/Diguanyl_cyclase"/>
</dbReference>
<feature type="transmembrane region" description="Helical" evidence="2">
    <location>
        <begin position="87"/>
        <end position="107"/>
    </location>
</feature>
<feature type="transmembrane region" description="Helical" evidence="2">
    <location>
        <begin position="211"/>
        <end position="231"/>
    </location>
</feature>
<dbReference type="PROSITE" id="PS50883">
    <property type="entry name" value="EAL"/>
    <property type="match status" value="1"/>
</dbReference>
<dbReference type="Gene3D" id="3.30.70.270">
    <property type="match status" value="1"/>
</dbReference>
<dbReference type="InterPro" id="IPR029787">
    <property type="entry name" value="Nucleotide_cyclase"/>
</dbReference>
<dbReference type="NCBIfam" id="TIGR00254">
    <property type="entry name" value="GGDEF"/>
    <property type="match status" value="1"/>
</dbReference>
<dbReference type="EMBL" id="VSLD01000002">
    <property type="protein sequence ID" value="TYC99566.1"/>
    <property type="molecule type" value="Genomic_DNA"/>
</dbReference>
<evidence type="ECO:0000259" key="4">
    <source>
        <dbReference type="PROSITE" id="PS50887"/>
    </source>
</evidence>
<feature type="transmembrane region" description="Helical" evidence="2">
    <location>
        <begin position="141"/>
        <end position="165"/>
    </location>
</feature>
<dbReference type="InterPro" id="IPR000160">
    <property type="entry name" value="GGDEF_dom"/>
</dbReference>
<dbReference type="Proteomes" id="UP000323410">
    <property type="component" value="Unassembled WGS sequence"/>
</dbReference>
<dbReference type="SUPFAM" id="SSF141868">
    <property type="entry name" value="EAL domain-like"/>
    <property type="match status" value="1"/>
</dbReference>
<protein>
    <submittedName>
        <fullName evidence="5">EAL domain-containing protein</fullName>
    </submittedName>
</protein>
<evidence type="ECO:0000313" key="6">
    <source>
        <dbReference type="Proteomes" id="UP000323410"/>
    </source>
</evidence>
<feature type="transmembrane region" description="Helical" evidence="2">
    <location>
        <begin position="177"/>
        <end position="199"/>
    </location>
</feature>
<dbReference type="CDD" id="cd01948">
    <property type="entry name" value="EAL"/>
    <property type="match status" value="1"/>
</dbReference>
<dbReference type="PROSITE" id="PS50887">
    <property type="entry name" value="GGDEF"/>
    <property type="match status" value="1"/>
</dbReference>
<feature type="transmembrane region" description="Helical" evidence="2">
    <location>
        <begin position="268"/>
        <end position="289"/>
    </location>
</feature>
<dbReference type="Pfam" id="PF00563">
    <property type="entry name" value="EAL"/>
    <property type="match status" value="1"/>
</dbReference>
<dbReference type="CDD" id="cd01949">
    <property type="entry name" value="GGDEF"/>
    <property type="match status" value="1"/>
</dbReference>
<feature type="region of interest" description="Disordered" evidence="1">
    <location>
        <begin position="1"/>
        <end position="20"/>
    </location>
</feature>
<feature type="transmembrane region" description="Helical" evidence="2">
    <location>
        <begin position="55"/>
        <end position="75"/>
    </location>
</feature>
<dbReference type="OrthoDB" id="23692at2"/>
<feature type="domain" description="GGDEF" evidence="4">
    <location>
        <begin position="383"/>
        <end position="517"/>
    </location>
</feature>
<reference evidence="5 6" key="1">
    <citation type="submission" date="2019-08" db="EMBL/GenBank/DDBJ databases">
        <title>Genone of Arthrobacter echini P9.</title>
        <authorList>
            <person name="Bowman J.P."/>
        </authorList>
    </citation>
    <scope>NUCLEOTIDE SEQUENCE [LARGE SCALE GENOMIC DNA]</scope>
    <source>
        <strain evidence="5 6">P9</strain>
    </source>
</reference>
<accession>A0A5D0XS74</accession>
<dbReference type="InterPro" id="IPR001633">
    <property type="entry name" value="EAL_dom"/>
</dbReference>
<evidence type="ECO:0000313" key="5">
    <source>
        <dbReference type="EMBL" id="TYC99566.1"/>
    </source>
</evidence>
<keyword evidence="2" id="KW-0472">Membrane</keyword>
<dbReference type="Pfam" id="PF00990">
    <property type="entry name" value="GGDEF"/>
    <property type="match status" value="1"/>
</dbReference>
<dbReference type="PANTHER" id="PTHR44757:SF2">
    <property type="entry name" value="BIOFILM ARCHITECTURE MAINTENANCE PROTEIN MBAA"/>
    <property type="match status" value="1"/>
</dbReference>
<feature type="domain" description="EAL" evidence="3">
    <location>
        <begin position="523"/>
        <end position="775"/>
    </location>
</feature>
<dbReference type="SMART" id="SM00267">
    <property type="entry name" value="GGDEF"/>
    <property type="match status" value="1"/>
</dbReference>
<evidence type="ECO:0000256" key="2">
    <source>
        <dbReference type="SAM" id="Phobius"/>
    </source>
</evidence>
<name>A0A5D0XS74_9MICC</name>
<feature type="transmembrane region" description="Helical" evidence="2">
    <location>
        <begin position="327"/>
        <end position="348"/>
    </location>
</feature>
<gene>
    <name evidence="5" type="ORF">FQ377_06340</name>
</gene>
<dbReference type="SMART" id="SM00052">
    <property type="entry name" value="EAL"/>
    <property type="match status" value="1"/>
</dbReference>
<keyword evidence="2" id="KW-0812">Transmembrane</keyword>
<dbReference type="SUPFAM" id="SSF55073">
    <property type="entry name" value="Nucleotide cyclase"/>
    <property type="match status" value="1"/>
</dbReference>
<dbReference type="Gene3D" id="3.20.20.450">
    <property type="entry name" value="EAL domain"/>
    <property type="match status" value="1"/>
</dbReference>
<feature type="transmembrane region" description="Helical" evidence="2">
    <location>
        <begin position="243"/>
        <end position="262"/>
    </location>
</feature>
<evidence type="ECO:0000259" key="3">
    <source>
        <dbReference type="PROSITE" id="PS50883"/>
    </source>
</evidence>
<organism evidence="5 6">
    <name type="scientific">Arthrobacter echini</name>
    <dbReference type="NCBI Taxonomy" id="1529066"/>
    <lineage>
        <taxon>Bacteria</taxon>
        <taxon>Bacillati</taxon>
        <taxon>Actinomycetota</taxon>
        <taxon>Actinomycetes</taxon>
        <taxon>Micrococcales</taxon>
        <taxon>Micrococcaceae</taxon>
        <taxon>Arthrobacter</taxon>
    </lineage>
</organism>
<dbReference type="PANTHER" id="PTHR44757">
    <property type="entry name" value="DIGUANYLATE CYCLASE DGCP"/>
    <property type="match status" value="1"/>
</dbReference>
<evidence type="ECO:0000256" key="1">
    <source>
        <dbReference type="SAM" id="MobiDB-lite"/>
    </source>
</evidence>
<sequence length="781" mass="82930">MPRGRRNRSSAAADPPLKDSAGKMMNTVADAAHVSGPTPAAKWAGHRLPLRRTRLWLMGTIAGLLVLFVLALVAGPQDGSDVRTTSSIGNALNLSLAGLCWIVVIRARVHRAPLVLGASAVSAFALADLYFVLALDGSAAIGFNVVSDVGYLLFYPLVISALMVLVAPQMRRSHWPVLLDGVVAVSGAAAVMVVVLVPLLAPIADRSSFDALIAGAYVVFDVSVLALLAGMLGCRGAYVGKRWPFLVAGLLLFSLTDVLYALELTDYVLGTPMDVGWALGMALVTVWLDDAATARTPPVDGASALVAPLVATAAALGVLILGTRNEVPVPAVMLAACTLALSAMPLIFRHRLLQSLARTDELTGLRNRRALHTDGPRLVQGSVSGALLLIDLDQFKHVNDGLGHDAGDQLLKQVSGRIGAVLHRTDLFARLGGDEFAVVLPGIDRDAALGTVARLRSAFDTPFLMGNASLAISASFGVSLFPLHGTELGVLLRRADIAMFRAKAEHSGFHVYGSEDHDDGAARLRRLAQFRTALSGNELVLHYQPKVDPTTSAVTGVEALVRWNHPVHGLLLPDAFLGLAEEAGLMPQLTEVVLAQAMDQLVRWRDTGTALSVAVNFSTTCIDDELPQRIEGMLAGRDLEPSSLVLEITEQMLMKDGARTAEVLHQLRAKGVRVSIDDFGSGYSSLAYLRDLPVDELKLDRAFLIHVHQDQRAASLVSSIITLAHGLGLEVVAEGVKTPEDYSVLAGQGCDVVQGYHILPPVPASELAAWLTSRRALLAAG</sequence>
<feature type="transmembrane region" description="Helical" evidence="2">
    <location>
        <begin position="301"/>
        <end position="321"/>
    </location>
</feature>
<proteinExistence type="predicted"/>
<dbReference type="InterPro" id="IPR035919">
    <property type="entry name" value="EAL_sf"/>
</dbReference>
<keyword evidence="2" id="KW-1133">Transmembrane helix</keyword>
<comment type="caution">
    <text evidence="5">The sequence shown here is derived from an EMBL/GenBank/DDBJ whole genome shotgun (WGS) entry which is preliminary data.</text>
</comment>
<keyword evidence="6" id="KW-1185">Reference proteome</keyword>
<dbReference type="AlphaFoldDB" id="A0A5D0XS74"/>
<feature type="transmembrane region" description="Helical" evidence="2">
    <location>
        <begin position="114"/>
        <end position="135"/>
    </location>
</feature>